<evidence type="ECO:0000313" key="5">
    <source>
        <dbReference type="EMBL" id="QPD04678.1"/>
    </source>
</evidence>
<evidence type="ECO:0000259" key="4">
    <source>
        <dbReference type="Pfam" id="PF20257"/>
    </source>
</evidence>
<dbReference type="SUPFAM" id="SSF102522">
    <property type="entry name" value="Bacterial fluorinating enzyme, N-terminal domain"/>
    <property type="match status" value="1"/>
</dbReference>
<dbReference type="PANTHER" id="PTHR35092:SF1">
    <property type="entry name" value="CHLORINASE MJ1651"/>
    <property type="match status" value="1"/>
</dbReference>
<reference evidence="5 6" key="1">
    <citation type="journal article" date="2020" name="ISME J.">
        <title>Enrichment and physiological characterization of a novel comammox Nitrospira indicates ammonium inhibition of complete nitrification.</title>
        <authorList>
            <person name="Sakoula D."/>
            <person name="Koch H."/>
            <person name="Frank J."/>
            <person name="Jetten M.S.M."/>
            <person name="van Kessel M.A.H.J."/>
            <person name="Lucker S."/>
        </authorList>
    </citation>
    <scope>NUCLEOTIDE SEQUENCE [LARGE SCALE GENOMIC DNA]</scope>
    <source>
        <strain evidence="5">Comreactor17</strain>
    </source>
</reference>
<feature type="domain" description="S-adenosyl-l-methionine hydroxide adenosyltransferase C-terminal" evidence="4">
    <location>
        <begin position="176"/>
        <end position="264"/>
    </location>
</feature>
<evidence type="ECO:0008006" key="7">
    <source>
        <dbReference type="Google" id="ProtNLM"/>
    </source>
</evidence>
<dbReference type="InterPro" id="IPR046470">
    <property type="entry name" value="SAM_HAT_C"/>
</dbReference>
<dbReference type="PIRSF" id="PIRSF006779">
    <property type="entry name" value="UCP006779"/>
    <property type="match status" value="1"/>
</dbReference>
<dbReference type="Proteomes" id="UP000593737">
    <property type="component" value="Chromosome"/>
</dbReference>
<evidence type="ECO:0000256" key="2">
    <source>
        <dbReference type="ARBA" id="ARBA00024035"/>
    </source>
</evidence>
<comment type="similarity">
    <text evidence="2">Belongs to the SAM hydrolase / SAM-dependent halogenase family.</text>
</comment>
<dbReference type="InterPro" id="IPR023227">
    <property type="entry name" value="SAM_OH_AdoTrfase_C_sf"/>
</dbReference>
<gene>
    <name evidence="5" type="ORF">Nkreftii_002452</name>
</gene>
<organism evidence="5 6">
    <name type="scientific">Candidatus Nitrospira kreftii</name>
    <dbReference type="NCBI Taxonomy" id="2652173"/>
    <lineage>
        <taxon>Bacteria</taxon>
        <taxon>Pseudomonadati</taxon>
        <taxon>Nitrospirota</taxon>
        <taxon>Nitrospiria</taxon>
        <taxon>Nitrospirales</taxon>
        <taxon>Nitrospiraceae</taxon>
        <taxon>Nitrospira</taxon>
    </lineage>
</organism>
<dbReference type="Pfam" id="PF01887">
    <property type="entry name" value="SAM_HAT_N"/>
    <property type="match status" value="1"/>
</dbReference>
<dbReference type="InterPro" id="IPR046469">
    <property type="entry name" value="SAM_HAT_N"/>
</dbReference>
<dbReference type="AlphaFoldDB" id="A0A7S8FF36"/>
<dbReference type="Pfam" id="PF20257">
    <property type="entry name" value="SAM_HAT_C"/>
    <property type="match status" value="1"/>
</dbReference>
<dbReference type="Gene3D" id="3.40.50.10790">
    <property type="entry name" value="S-adenosyl-l-methionine hydroxide adenosyltransferase, N-terminal"/>
    <property type="match status" value="1"/>
</dbReference>
<dbReference type="PANTHER" id="PTHR35092">
    <property type="entry name" value="CHLORINASE MJ1651"/>
    <property type="match status" value="1"/>
</dbReference>
<dbReference type="InterPro" id="IPR002747">
    <property type="entry name" value="SAM_OH_AdoTrfase"/>
</dbReference>
<protein>
    <recommendedName>
        <fullName evidence="7">Adenosyl-chloride synthase</fullName>
    </recommendedName>
</protein>
<keyword evidence="1" id="KW-0949">S-adenosyl-L-methionine</keyword>
<sequence>MPASRPLIALLTDFGERDWFVASMKGVILTIHPNARVVDISHQIPSHQIDDASYVLGACYRHFPDGTIYVCVVDPGVGSTRRAILATTSRYSFLAPDNGLLSHVLEHEQDVIIRQIEEARYRLPSEGGTFDGRDLFAPVAALLASGEPPSFFGPVINDPMKSLVWAPQQQDQILIGRIEYIDRFGNLISNVTAKQVREFQATIGLAKIEIHIGTHIVTKLVGSYSQGDGESPAALINSGGFLEIFLQEDSAARCLQVDVGQEVRLC</sequence>
<evidence type="ECO:0000259" key="3">
    <source>
        <dbReference type="Pfam" id="PF01887"/>
    </source>
</evidence>
<accession>A0A7S8FF36</accession>
<evidence type="ECO:0000256" key="1">
    <source>
        <dbReference type="ARBA" id="ARBA00022691"/>
    </source>
</evidence>
<dbReference type="InterPro" id="IPR023228">
    <property type="entry name" value="SAM_OH_AdoTrfase_N_sf"/>
</dbReference>
<dbReference type="Gene3D" id="2.40.30.90">
    <property type="entry name" value="Bacterial fluorinating enzyme like"/>
    <property type="match status" value="1"/>
</dbReference>
<feature type="domain" description="S-adenosyl-l-methionine hydroxide adenosyltransferase N-terminal" evidence="3">
    <location>
        <begin position="8"/>
        <end position="151"/>
    </location>
</feature>
<evidence type="ECO:0000313" key="6">
    <source>
        <dbReference type="Proteomes" id="UP000593737"/>
    </source>
</evidence>
<dbReference type="KEGG" id="nkf:Nkreftii_002452"/>
<dbReference type="SUPFAM" id="SSF101852">
    <property type="entry name" value="Bacterial fluorinating enzyme, C-terminal domain"/>
    <property type="match status" value="1"/>
</dbReference>
<proteinExistence type="inferred from homology"/>
<name>A0A7S8FF36_9BACT</name>
<dbReference type="EMBL" id="CP047423">
    <property type="protein sequence ID" value="QPD04678.1"/>
    <property type="molecule type" value="Genomic_DNA"/>
</dbReference>